<reference evidence="1" key="2">
    <citation type="journal article" date="2021" name="PeerJ">
        <title>Extensive microbial diversity within the chicken gut microbiome revealed by metagenomics and culture.</title>
        <authorList>
            <person name="Gilroy R."/>
            <person name="Ravi A."/>
            <person name="Getino M."/>
            <person name="Pursley I."/>
            <person name="Horton D.L."/>
            <person name="Alikhan N.F."/>
            <person name="Baker D."/>
            <person name="Gharbi K."/>
            <person name="Hall N."/>
            <person name="Watson M."/>
            <person name="Adriaenssens E.M."/>
            <person name="Foster-Nyarko E."/>
            <person name="Jarju S."/>
            <person name="Secka A."/>
            <person name="Antonio M."/>
            <person name="Oren A."/>
            <person name="Chaudhuri R.R."/>
            <person name="La Ragione R."/>
            <person name="Hildebrand F."/>
            <person name="Pallen M.J."/>
        </authorList>
    </citation>
    <scope>NUCLEOTIDE SEQUENCE</scope>
    <source>
        <strain evidence="1">ChiSxjej1B13-7041</strain>
    </source>
</reference>
<name>A0A9D1EKI8_9FIRM</name>
<sequence length="55" mass="6334">MEYTKTEESACPKNQKAAVHTLRYKKATCSRVPDTILHFSCSLDSRCKDCQEDYC</sequence>
<organism evidence="1 2">
    <name type="scientific">Candidatus Egerieimonas intestinavium</name>
    <dbReference type="NCBI Taxonomy" id="2840777"/>
    <lineage>
        <taxon>Bacteria</taxon>
        <taxon>Bacillati</taxon>
        <taxon>Bacillota</taxon>
        <taxon>Clostridia</taxon>
        <taxon>Lachnospirales</taxon>
        <taxon>Lachnospiraceae</taxon>
        <taxon>Lachnospiraceae incertae sedis</taxon>
        <taxon>Candidatus Egerieimonas</taxon>
    </lineage>
</organism>
<dbReference type="Proteomes" id="UP000886841">
    <property type="component" value="Unassembled WGS sequence"/>
</dbReference>
<protein>
    <submittedName>
        <fullName evidence="1">Uncharacterized protein</fullName>
    </submittedName>
</protein>
<reference evidence="1" key="1">
    <citation type="submission" date="2020-10" db="EMBL/GenBank/DDBJ databases">
        <authorList>
            <person name="Gilroy R."/>
        </authorList>
    </citation>
    <scope>NUCLEOTIDE SEQUENCE</scope>
    <source>
        <strain evidence="1">ChiSxjej1B13-7041</strain>
    </source>
</reference>
<accession>A0A9D1EKI8</accession>
<evidence type="ECO:0000313" key="2">
    <source>
        <dbReference type="Proteomes" id="UP000886841"/>
    </source>
</evidence>
<evidence type="ECO:0000313" key="1">
    <source>
        <dbReference type="EMBL" id="HIR93632.1"/>
    </source>
</evidence>
<dbReference type="EMBL" id="DVHU01000083">
    <property type="protein sequence ID" value="HIR93632.1"/>
    <property type="molecule type" value="Genomic_DNA"/>
</dbReference>
<comment type="caution">
    <text evidence="1">The sequence shown here is derived from an EMBL/GenBank/DDBJ whole genome shotgun (WGS) entry which is preliminary data.</text>
</comment>
<proteinExistence type="predicted"/>
<dbReference type="AlphaFoldDB" id="A0A9D1EKI8"/>
<gene>
    <name evidence="1" type="ORF">IAB98_09470</name>
</gene>